<feature type="coiled-coil region" evidence="1">
    <location>
        <begin position="118"/>
        <end position="163"/>
    </location>
</feature>
<feature type="region of interest" description="Disordered" evidence="2">
    <location>
        <begin position="1"/>
        <end position="79"/>
    </location>
</feature>
<feature type="compositionally biased region" description="Low complexity" evidence="2">
    <location>
        <begin position="23"/>
        <end position="42"/>
    </location>
</feature>
<dbReference type="AlphaFoldDB" id="A0A8J2RV31"/>
<comment type="caution">
    <text evidence="3">The sequence shown here is derived from an EMBL/GenBank/DDBJ whole genome shotgun (WGS) entry which is preliminary data.</text>
</comment>
<evidence type="ECO:0000256" key="1">
    <source>
        <dbReference type="SAM" id="Coils"/>
    </source>
</evidence>
<dbReference type="OrthoDB" id="6356988at2759"/>
<gene>
    <name evidence="3" type="ORF">DGAL_LOCUS12558</name>
</gene>
<protein>
    <submittedName>
        <fullName evidence="3">Uncharacterized protein</fullName>
    </submittedName>
</protein>
<reference evidence="3" key="1">
    <citation type="submission" date="2021-11" db="EMBL/GenBank/DDBJ databases">
        <authorList>
            <person name="Schell T."/>
        </authorList>
    </citation>
    <scope>NUCLEOTIDE SEQUENCE</scope>
    <source>
        <strain evidence="3">M5</strain>
    </source>
</reference>
<keyword evidence="4" id="KW-1185">Reference proteome</keyword>
<dbReference type="EMBL" id="CAKKLH010000290">
    <property type="protein sequence ID" value="CAH0109096.1"/>
    <property type="molecule type" value="Genomic_DNA"/>
</dbReference>
<dbReference type="Proteomes" id="UP000789390">
    <property type="component" value="Unassembled WGS sequence"/>
</dbReference>
<proteinExistence type="predicted"/>
<keyword evidence="1" id="KW-0175">Coiled coil</keyword>
<organism evidence="3 4">
    <name type="scientific">Daphnia galeata</name>
    <dbReference type="NCBI Taxonomy" id="27404"/>
    <lineage>
        <taxon>Eukaryota</taxon>
        <taxon>Metazoa</taxon>
        <taxon>Ecdysozoa</taxon>
        <taxon>Arthropoda</taxon>
        <taxon>Crustacea</taxon>
        <taxon>Branchiopoda</taxon>
        <taxon>Diplostraca</taxon>
        <taxon>Cladocera</taxon>
        <taxon>Anomopoda</taxon>
        <taxon>Daphniidae</taxon>
        <taxon>Daphnia</taxon>
    </lineage>
</organism>
<evidence type="ECO:0000256" key="2">
    <source>
        <dbReference type="SAM" id="MobiDB-lite"/>
    </source>
</evidence>
<sequence length="299" mass="34102">MDKPVLKRGGLPVPRSRIPSNNSTPSSGISRRGTSTPTGTSSKNRSCNYSPITNLDFSKSSAGSTDKLEPKLLKPLGPTFPAQQSLAEKKLAQSKTKSSTEEQATLMYMMYQQQQFLNNQLEESKERVLSECKKQLEDFWTLIKMKENKIAQIKERKRLEEMRTQLTSQIEELEPTLKQTTDTLNSVTPKIKELADGLDIYRHQIRLIDINEFKKEETDELIQVFKNSATLSEDIKVEKFDEIIKAANVISGLDGTNAMQIRIMEECQNMMSQTITRLGQELTLRDTKTDFRKLSDWDV</sequence>
<feature type="compositionally biased region" description="Polar residues" evidence="2">
    <location>
        <begin position="43"/>
        <end position="64"/>
    </location>
</feature>
<evidence type="ECO:0000313" key="4">
    <source>
        <dbReference type="Proteomes" id="UP000789390"/>
    </source>
</evidence>
<accession>A0A8J2RV31</accession>
<evidence type="ECO:0000313" key="3">
    <source>
        <dbReference type="EMBL" id="CAH0109096.1"/>
    </source>
</evidence>
<name>A0A8J2RV31_9CRUS</name>